<accession>A0A3P3YMD6</accession>
<reference evidence="1 2" key="1">
    <citation type="submission" date="2018-03" db="EMBL/GenBank/DDBJ databases">
        <authorList>
            <person name="Fogelqvist J."/>
        </authorList>
    </citation>
    <scope>NUCLEOTIDE SEQUENCE [LARGE SCALE GENOMIC DNA]</scope>
</reference>
<keyword evidence="1" id="KW-0496">Mitochondrion</keyword>
<gene>
    <name evidence="1" type="ORF">PLBR_LOCUS8165</name>
</gene>
<evidence type="ECO:0008006" key="3">
    <source>
        <dbReference type="Google" id="ProtNLM"/>
    </source>
</evidence>
<dbReference type="AlphaFoldDB" id="A0A3P3YMD6"/>
<evidence type="ECO:0000313" key="2">
    <source>
        <dbReference type="Proteomes" id="UP000290189"/>
    </source>
</evidence>
<geneLocation type="mitochondrion" evidence="1"/>
<proteinExistence type="predicted"/>
<evidence type="ECO:0000313" key="1">
    <source>
        <dbReference type="EMBL" id="SPR00950.1"/>
    </source>
</evidence>
<organism evidence="1 2">
    <name type="scientific">Plasmodiophora brassicae</name>
    <name type="common">Clubroot disease agent</name>
    <dbReference type="NCBI Taxonomy" id="37360"/>
    <lineage>
        <taxon>Eukaryota</taxon>
        <taxon>Sar</taxon>
        <taxon>Rhizaria</taxon>
        <taxon>Endomyxa</taxon>
        <taxon>Phytomyxea</taxon>
        <taxon>Plasmodiophorida</taxon>
        <taxon>Plasmodiophoridae</taxon>
        <taxon>Plasmodiophora</taxon>
    </lineage>
</organism>
<dbReference type="EMBL" id="OVEO01000016">
    <property type="protein sequence ID" value="SPR00950.1"/>
    <property type="molecule type" value="Genomic_DNA"/>
</dbReference>
<sequence>MDTVLRFAKADLTGKVVVACLGVQWLYASVASTRQVCDAVSTLFADQVALLLVDEDDDRTFCHSKDIVVGSPSVLVWYAGSEVRFRRPDWPVSPVVVGPFSFTNVENVLRAVLQQKSALKSDPGTVVDLPF</sequence>
<dbReference type="Proteomes" id="UP000290189">
    <property type="component" value="Unassembled WGS sequence"/>
</dbReference>
<name>A0A3P3YMD6_PLABS</name>
<protein>
    <recommendedName>
        <fullName evidence="3">Thioredoxin domain-containing protein</fullName>
    </recommendedName>
</protein>